<gene>
    <name evidence="8" type="primary">LOC104750179</name>
</gene>
<evidence type="ECO:0000256" key="1">
    <source>
        <dbReference type="ARBA" id="ARBA00004613"/>
    </source>
</evidence>
<dbReference type="PRINTS" id="PR00287">
    <property type="entry name" value="THIONIN"/>
</dbReference>
<accession>A0ABM0WF90</accession>
<protein>
    <submittedName>
        <fullName evidence="8">Thionin-like</fullName>
    </submittedName>
</protein>
<dbReference type="PANTHER" id="PTHR33920">
    <property type="entry name" value="THIONIN-2.1-RELATED"/>
    <property type="match status" value="1"/>
</dbReference>
<dbReference type="Pfam" id="PF00321">
    <property type="entry name" value="Thionin"/>
    <property type="match status" value="1"/>
</dbReference>
<evidence type="ECO:0000313" key="8">
    <source>
        <dbReference type="RefSeq" id="XP_010470239.1"/>
    </source>
</evidence>
<dbReference type="Gene3D" id="3.30.1350.10">
    <property type="entry name" value="Thionin-like"/>
    <property type="match status" value="1"/>
</dbReference>
<evidence type="ECO:0000256" key="3">
    <source>
        <dbReference type="ARBA" id="ARBA00022525"/>
    </source>
</evidence>
<keyword evidence="5" id="KW-0611">Plant defense</keyword>
<keyword evidence="7" id="KW-1185">Reference proteome</keyword>
<proteinExistence type="inferred from homology"/>
<organism evidence="7 8">
    <name type="scientific">Camelina sativa</name>
    <name type="common">False flax</name>
    <name type="synonym">Myagrum sativum</name>
    <dbReference type="NCBI Taxonomy" id="90675"/>
    <lineage>
        <taxon>Eukaryota</taxon>
        <taxon>Viridiplantae</taxon>
        <taxon>Streptophyta</taxon>
        <taxon>Embryophyta</taxon>
        <taxon>Tracheophyta</taxon>
        <taxon>Spermatophyta</taxon>
        <taxon>Magnoliopsida</taxon>
        <taxon>eudicotyledons</taxon>
        <taxon>Gunneridae</taxon>
        <taxon>Pentapetalae</taxon>
        <taxon>rosids</taxon>
        <taxon>malvids</taxon>
        <taxon>Brassicales</taxon>
        <taxon>Brassicaceae</taxon>
        <taxon>Camelineae</taxon>
        <taxon>Camelina</taxon>
    </lineage>
</organism>
<dbReference type="InterPro" id="IPR001010">
    <property type="entry name" value="Thionin"/>
</dbReference>
<evidence type="ECO:0000256" key="6">
    <source>
        <dbReference type="ARBA" id="ARBA00023157"/>
    </source>
</evidence>
<dbReference type="Proteomes" id="UP000694864">
    <property type="component" value="Chromosome 16"/>
</dbReference>
<evidence type="ECO:0000313" key="7">
    <source>
        <dbReference type="Proteomes" id="UP000694864"/>
    </source>
</evidence>
<reference evidence="8" key="2">
    <citation type="submission" date="2025-08" db="UniProtKB">
        <authorList>
            <consortium name="RefSeq"/>
        </authorList>
    </citation>
    <scope>IDENTIFICATION</scope>
    <source>
        <tissue evidence="8">Leaf</tissue>
    </source>
</reference>
<name>A0ABM0WF90_CAMSA</name>
<keyword evidence="3" id="KW-0964">Secreted</keyword>
<dbReference type="GeneID" id="104750179"/>
<comment type="similarity">
    <text evidence="2">Belongs to the plant thionin (TC 1.C.44) family.</text>
</comment>
<dbReference type="RefSeq" id="XP_010470239.1">
    <property type="nucleotide sequence ID" value="XM_010471937.2"/>
</dbReference>
<keyword evidence="6" id="KW-1015">Disulfide bond</keyword>
<dbReference type="InterPro" id="IPR036391">
    <property type="entry name" value="Thionin-like_sf"/>
</dbReference>
<dbReference type="PANTHER" id="PTHR33920:SF2">
    <property type="entry name" value="THIONIN-2.1-RELATED"/>
    <property type="match status" value="1"/>
</dbReference>
<dbReference type="SUPFAM" id="SSF57429">
    <property type="entry name" value="Crambin-like"/>
    <property type="match status" value="1"/>
</dbReference>
<comment type="subcellular location">
    <subcellularLocation>
        <location evidence="1">Secreted</location>
    </subcellularLocation>
</comment>
<reference evidence="7" key="1">
    <citation type="journal article" date="2014" name="Nat. Commun.">
        <title>The emerging biofuel crop Camelina sativa retains a highly undifferentiated hexaploid genome structure.</title>
        <authorList>
            <person name="Kagale S."/>
            <person name="Koh C."/>
            <person name="Nixon J."/>
            <person name="Bollina V."/>
            <person name="Clarke W.E."/>
            <person name="Tuteja R."/>
            <person name="Spillane C."/>
            <person name="Robinson S.J."/>
            <person name="Links M.G."/>
            <person name="Clarke C."/>
            <person name="Higgins E.E."/>
            <person name="Huebert T."/>
            <person name="Sharpe A.G."/>
            <person name="Parkin I.A."/>
        </authorList>
    </citation>
    <scope>NUCLEOTIDE SEQUENCE [LARGE SCALE GENOMIC DNA]</scope>
    <source>
        <strain evidence="7">cv. DH55</strain>
    </source>
</reference>
<evidence type="ECO:0000256" key="2">
    <source>
        <dbReference type="ARBA" id="ARBA00009872"/>
    </source>
</evidence>
<evidence type="ECO:0000256" key="5">
    <source>
        <dbReference type="ARBA" id="ARBA00022821"/>
    </source>
</evidence>
<dbReference type="PROSITE" id="PS00271">
    <property type="entry name" value="THIONIN"/>
    <property type="match status" value="1"/>
</dbReference>
<keyword evidence="4" id="KW-0800">Toxin</keyword>
<sequence>MAQIQVEAKSCCPSTTARNIYNVCRLGGGSRPMCASLSGCKIVNGKCPNGYTHDTLQSSGDAVNEYCKLGCTSSVCAAIETLQSSDASEIVNGAVTQCANACSTFCTKGSSTVVECYFPVFNHLYVFEYKLIPVCVCVIEVCQS</sequence>
<evidence type="ECO:0000256" key="4">
    <source>
        <dbReference type="ARBA" id="ARBA00022656"/>
    </source>
</evidence>